<name>A0A086JNK7_TOXGO</name>
<reference evidence="2 3" key="1">
    <citation type="submission" date="2014-03" db="EMBL/GenBank/DDBJ databases">
        <authorList>
            <person name="Sibley D."/>
            <person name="Venepally P."/>
            <person name="Karamycheva S."/>
            <person name="Hadjithomas M."/>
            <person name="Khan A."/>
            <person name="Brunk B."/>
            <person name="Roos D."/>
            <person name="Caler E."/>
            <person name="Lorenzi H."/>
        </authorList>
    </citation>
    <scope>NUCLEOTIDE SEQUENCE [LARGE SCALE GENOMIC DNA]</scope>
    <source>
        <strain evidence="3">p89</strain>
    </source>
</reference>
<dbReference type="PANTHER" id="PTHR42535:SF2">
    <property type="entry name" value="CHROMOSOME UNDETERMINED SCAFFOLD_146, WHOLE GENOME SHOTGUN SEQUENCE"/>
    <property type="match status" value="1"/>
</dbReference>
<organism evidence="2 3">
    <name type="scientific">Toxoplasma gondii p89</name>
    <dbReference type="NCBI Taxonomy" id="943119"/>
    <lineage>
        <taxon>Eukaryota</taxon>
        <taxon>Sar</taxon>
        <taxon>Alveolata</taxon>
        <taxon>Apicomplexa</taxon>
        <taxon>Conoidasida</taxon>
        <taxon>Coccidia</taxon>
        <taxon>Eucoccidiorida</taxon>
        <taxon>Eimeriorina</taxon>
        <taxon>Sarcocystidae</taxon>
        <taxon>Toxoplasma</taxon>
    </lineage>
</organism>
<evidence type="ECO:0000259" key="1">
    <source>
        <dbReference type="Pfam" id="PF26058"/>
    </source>
</evidence>
<dbReference type="SUPFAM" id="SSF49899">
    <property type="entry name" value="Concanavalin A-like lectins/glucanases"/>
    <property type="match status" value="1"/>
</dbReference>
<accession>A0A086JNK7</accession>
<protein>
    <submittedName>
        <fullName evidence="2">Membrane protein</fullName>
    </submittedName>
</protein>
<dbReference type="InterPro" id="IPR058332">
    <property type="entry name" value="DUF8019"/>
</dbReference>
<dbReference type="OrthoDB" id="347083at2759"/>
<comment type="caution">
    <text evidence="2">The sequence shown here is derived from an EMBL/GenBank/DDBJ whole genome shotgun (WGS) entry which is preliminary data.</text>
</comment>
<sequence length="347" mass="37647">MRVCFFVAVASYGIAVVGRGRAEQTFTSYPVCDVAVESALCLHGEQKVLLPSAQPYGLELHITFDSVRPLDESGKRNHASGEVMAATGIGGSGSSGLFRRNYIYVSSADGLQTADFSYTFFAYLLEDAESRANNLLHDQFCPLLHKGVMRENVQEAAPAILVNPREGRIKVVVATSQNPDTPGEEMMSNSRLKPHQWYHIAVVRRMNRVYLYVDGILDCTMVTQGLARTNDLPMYIGSAPYAEDVCDVPLLIDELKVFSYALGRDSIQAEASISLAGVEPSFIHIGCFDCNKDEASTACPDGYHLCDKLELYIGGYQVARKLSLGTSLVAAGSAMPAKGTALCCSDT</sequence>
<dbReference type="Pfam" id="PF26058">
    <property type="entry name" value="DUF8019"/>
    <property type="match status" value="1"/>
</dbReference>
<dbReference type="InterPro" id="IPR013320">
    <property type="entry name" value="ConA-like_dom_sf"/>
</dbReference>
<dbReference type="EMBL" id="AEYI02001735">
    <property type="protein sequence ID" value="KFG33725.1"/>
    <property type="molecule type" value="Genomic_DNA"/>
</dbReference>
<dbReference type="Pfam" id="PF13385">
    <property type="entry name" value="Laminin_G_3"/>
    <property type="match status" value="1"/>
</dbReference>
<dbReference type="AlphaFoldDB" id="A0A086JNK7"/>
<dbReference type="Proteomes" id="UP000028828">
    <property type="component" value="Unassembled WGS sequence"/>
</dbReference>
<evidence type="ECO:0000313" key="2">
    <source>
        <dbReference type="EMBL" id="KFG33725.1"/>
    </source>
</evidence>
<evidence type="ECO:0000313" key="3">
    <source>
        <dbReference type="Proteomes" id="UP000028828"/>
    </source>
</evidence>
<dbReference type="Gene3D" id="2.60.120.200">
    <property type="match status" value="1"/>
</dbReference>
<dbReference type="VEuPathDB" id="ToxoDB:TGP89_205760"/>
<dbReference type="PANTHER" id="PTHR42535">
    <property type="entry name" value="OOKINETE PROTEIN, PUTATIVE-RELATED"/>
    <property type="match status" value="1"/>
</dbReference>
<feature type="domain" description="DUF8019" evidence="1">
    <location>
        <begin position="280"/>
        <end position="346"/>
    </location>
</feature>
<gene>
    <name evidence="2" type="ORF">TGP89_205760</name>
</gene>
<dbReference type="SMR" id="A0A086JNK7"/>
<proteinExistence type="predicted"/>